<dbReference type="AlphaFoldDB" id="A0A317T851"/>
<gene>
    <name evidence="1" type="ORF">CR164_03915</name>
</gene>
<sequence length="143" mass="16667">MIPKVLLHSFCTTVHIDEKRKDYQDWMIITWDKPLFTIARSSINRIQDYGKFDRWDLIQAIILGYRRNNKWHRSDAASLKNFGGCTGVACKIGALMDMRLDVSLEVCLYLDLRELPSLNSTYPVNVEDWKEITHDEAGRLGLY</sequence>
<accession>A0A317T851</accession>
<keyword evidence="2" id="KW-1185">Reference proteome</keyword>
<proteinExistence type="predicted"/>
<dbReference type="RefSeq" id="WP_110022608.1">
    <property type="nucleotide sequence ID" value="NZ_PDNZ01000002.1"/>
</dbReference>
<dbReference type="EMBL" id="PDNZ01000002">
    <property type="protein sequence ID" value="PWW82893.1"/>
    <property type="molecule type" value="Genomic_DNA"/>
</dbReference>
<name>A0A317T851_9CHLB</name>
<evidence type="ECO:0000313" key="2">
    <source>
        <dbReference type="Proteomes" id="UP000246278"/>
    </source>
</evidence>
<dbReference type="OrthoDB" id="9825810at2"/>
<evidence type="ECO:0000313" key="1">
    <source>
        <dbReference type="EMBL" id="PWW82893.1"/>
    </source>
</evidence>
<comment type="caution">
    <text evidence="1">The sequence shown here is derived from an EMBL/GenBank/DDBJ whole genome shotgun (WGS) entry which is preliminary data.</text>
</comment>
<organism evidence="1 2">
    <name type="scientific">Prosthecochloris marina</name>
    <dbReference type="NCBI Taxonomy" id="2017681"/>
    <lineage>
        <taxon>Bacteria</taxon>
        <taxon>Pseudomonadati</taxon>
        <taxon>Chlorobiota</taxon>
        <taxon>Chlorobiia</taxon>
        <taxon>Chlorobiales</taxon>
        <taxon>Chlorobiaceae</taxon>
        <taxon>Prosthecochloris</taxon>
    </lineage>
</organism>
<protein>
    <submittedName>
        <fullName evidence="1">Uncharacterized protein</fullName>
    </submittedName>
</protein>
<reference evidence="2" key="1">
    <citation type="submission" date="2017-10" db="EMBL/GenBank/DDBJ databases">
        <authorList>
            <person name="Gaisin V.A."/>
            <person name="Rysina M.S."/>
            <person name="Grouzdev D.S."/>
        </authorList>
    </citation>
    <scope>NUCLEOTIDE SEQUENCE [LARGE SCALE GENOMIC DNA]</scope>
    <source>
        <strain evidence="2">V1</strain>
    </source>
</reference>
<dbReference type="Proteomes" id="UP000246278">
    <property type="component" value="Unassembled WGS sequence"/>
</dbReference>